<keyword evidence="2" id="KW-1185">Reference proteome</keyword>
<evidence type="ECO:0000313" key="2">
    <source>
        <dbReference type="Proteomes" id="UP000092445"/>
    </source>
</evidence>
<accession>A0A1A9ZA64</accession>
<proteinExistence type="predicted"/>
<name>A0A1A9ZA64_GLOPL</name>
<dbReference type="AlphaFoldDB" id="A0A1A9ZA64"/>
<protein>
    <submittedName>
        <fullName evidence="1">Uncharacterized protein</fullName>
    </submittedName>
</protein>
<sequence length="214" mass="24023">MFVVSSLHTWINDPNNEVSWICPDCKVRDINVYNSNSHTKRGFRETSKHLEMLNNDFYKYHSPFKDMRIDEGIKELLDMYLTVMSSAEASASEQLTLLKVGVSHLNSNHTLSEHQFRPFRISDGSSVEPTILELLISYSVSIGRSSSDWLCVVKNCSHHYNCGLTVPHGLPLTVEPVQVAEYPKAAFISRLAAITSITDIKKYVGSKCLEAGAI</sequence>
<dbReference type="VEuPathDB" id="VectorBase:GPAI008349"/>
<reference evidence="1" key="2">
    <citation type="submission" date="2020-05" db="UniProtKB">
        <authorList>
            <consortium name="EnsemblMetazoa"/>
        </authorList>
    </citation>
    <scope>IDENTIFICATION</scope>
    <source>
        <strain evidence="1">IAEA</strain>
    </source>
</reference>
<evidence type="ECO:0000313" key="1">
    <source>
        <dbReference type="EnsemblMetazoa" id="GPAI008349-PA"/>
    </source>
</evidence>
<reference evidence="2" key="1">
    <citation type="submission" date="2014-03" db="EMBL/GenBank/DDBJ databases">
        <authorList>
            <person name="Aksoy S."/>
            <person name="Warren W."/>
            <person name="Wilson R.K."/>
        </authorList>
    </citation>
    <scope>NUCLEOTIDE SEQUENCE [LARGE SCALE GENOMIC DNA]</scope>
    <source>
        <strain evidence="2">IAEA</strain>
    </source>
</reference>
<organism evidence="1 2">
    <name type="scientific">Glossina pallidipes</name>
    <name type="common">Tsetse fly</name>
    <dbReference type="NCBI Taxonomy" id="7398"/>
    <lineage>
        <taxon>Eukaryota</taxon>
        <taxon>Metazoa</taxon>
        <taxon>Ecdysozoa</taxon>
        <taxon>Arthropoda</taxon>
        <taxon>Hexapoda</taxon>
        <taxon>Insecta</taxon>
        <taxon>Pterygota</taxon>
        <taxon>Neoptera</taxon>
        <taxon>Endopterygota</taxon>
        <taxon>Diptera</taxon>
        <taxon>Brachycera</taxon>
        <taxon>Muscomorpha</taxon>
        <taxon>Hippoboscoidea</taxon>
        <taxon>Glossinidae</taxon>
        <taxon>Glossina</taxon>
    </lineage>
</organism>
<dbReference type="EnsemblMetazoa" id="GPAI008349-RA">
    <property type="protein sequence ID" value="GPAI008349-PA"/>
    <property type="gene ID" value="GPAI008349"/>
</dbReference>
<dbReference type="Proteomes" id="UP000092445">
    <property type="component" value="Unassembled WGS sequence"/>
</dbReference>